<evidence type="ECO:0000313" key="11">
    <source>
        <dbReference type="Proteomes" id="UP000245119"/>
    </source>
</evidence>
<dbReference type="GO" id="GO:0019825">
    <property type="term" value="F:oxygen binding"/>
    <property type="evidence" value="ECO:0007669"/>
    <property type="project" value="InterPro"/>
</dbReference>
<dbReference type="InterPro" id="IPR012292">
    <property type="entry name" value="Globin/Proto"/>
</dbReference>
<evidence type="ECO:0000259" key="9">
    <source>
        <dbReference type="PROSITE" id="PS01033"/>
    </source>
</evidence>
<evidence type="ECO:0000256" key="6">
    <source>
        <dbReference type="ARBA" id="ARBA00023179"/>
    </source>
</evidence>
<evidence type="ECO:0000256" key="3">
    <source>
        <dbReference type="ARBA" id="ARBA00022617"/>
    </source>
</evidence>
<keyword evidence="4" id="KW-0479">Metal-binding</keyword>
<dbReference type="OrthoDB" id="436496at2759"/>
<dbReference type="InterPro" id="IPR009050">
    <property type="entry name" value="Globin-like_sf"/>
</dbReference>
<dbReference type="InterPro" id="IPR044399">
    <property type="entry name" value="Mb-like_M"/>
</dbReference>
<keyword evidence="3 8" id="KW-0349">Heme</keyword>
<keyword evidence="2 8" id="KW-0813">Transport</keyword>
<dbReference type="PROSITE" id="PS01033">
    <property type="entry name" value="GLOBIN"/>
    <property type="match status" value="1"/>
</dbReference>
<comment type="similarity">
    <text evidence="8">Belongs to the globin family.</text>
</comment>
<dbReference type="Proteomes" id="UP000245119">
    <property type="component" value="Linkage Group LG5"/>
</dbReference>
<evidence type="ECO:0000256" key="2">
    <source>
        <dbReference type="ARBA" id="ARBA00022448"/>
    </source>
</evidence>
<dbReference type="GO" id="GO:0020037">
    <property type="term" value="F:heme binding"/>
    <property type="evidence" value="ECO:0007669"/>
    <property type="project" value="InterPro"/>
</dbReference>
<dbReference type="STRING" id="400727.A0A2T7PA78"/>
<evidence type="ECO:0000256" key="5">
    <source>
        <dbReference type="ARBA" id="ARBA00023004"/>
    </source>
</evidence>
<keyword evidence="6" id="KW-0514">Muscle protein</keyword>
<sequence>MDAATLRKDRTMYSHSLTVMYSFASLVDNLDDADQLALLVQKIAHNHVARDVGFKYFEQLAAMFPKFLDARAGSNATPFIKQSWSKLLGVMNSLVKAEEERQKNT</sequence>
<evidence type="ECO:0000256" key="4">
    <source>
        <dbReference type="ARBA" id="ARBA00022723"/>
    </source>
</evidence>
<gene>
    <name evidence="10" type="ORF">C0Q70_09583</name>
</gene>
<dbReference type="GO" id="GO:0005344">
    <property type="term" value="F:oxygen carrier activity"/>
    <property type="evidence" value="ECO:0007669"/>
    <property type="project" value="UniProtKB-KW"/>
</dbReference>
<evidence type="ECO:0000256" key="8">
    <source>
        <dbReference type="RuleBase" id="RU000356"/>
    </source>
</evidence>
<dbReference type="Gene3D" id="1.10.490.10">
    <property type="entry name" value="Globins"/>
    <property type="match status" value="1"/>
</dbReference>
<organism evidence="10 11">
    <name type="scientific">Pomacea canaliculata</name>
    <name type="common">Golden apple snail</name>
    <dbReference type="NCBI Taxonomy" id="400727"/>
    <lineage>
        <taxon>Eukaryota</taxon>
        <taxon>Metazoa</taxon>
        <taxon>Spiralia</taxon>
        <taxon>Lophotrochozoa</taxon>
        <taxon>Mollusca</taxon>
        <taxon>Gastropoda</taxon>
        <taxon>Caenogastropoda</taxon>
        <taxon>Architaenioglossa</taxon>
        <taxon>Ampullarioidea</taxon>
        <taxon>Ampullariidae</taxon>
        <taxon>Pomacea</taxon>
    </lineage>
</organism>
<dbReference type="InterPro" id="IPR000971">
    <property type="entry name" value="Globin"/>
</dbReference>
<keyword evidence="8" id="KW-0561">Oxygen transport</keyword>
<keyword evidence="11" id="KW-1185">Reference proteome</keyword>
<evidence type="ECO:0000313" key="10">
    <source>
        <dbReference type="EMBL" id="PVD30319.1"/>
    </source>
</evidence>
<feature type="domain" description="Globin" evidence="9">
    <location>
        <begin position="1"/>
        <end position="100"/>
    </location>
</feature>
<reference evidence="10 11" key="1">
    <citation type="submission" date="2018-04" db="EMBL/GenBank/DDBJ databases">
        <title>The genome of golden apple snail Pomacea canaliculata provides insight into stress tolerance and invasive adaptation.</title>
        <authorList>
            <person name="Liu C."/>
            <person name="Liu B."/>
            <person name="Ren Y."/>
            <person name="Zhang Y."/>
            <person name="Wang H."/>
            <person name="Li S."/>
            <person name="Jiang F."/>
            <person name="Yin L."/>
            <person name="Zhang G."/>
            <person name="Qian W."/>
            <person name="Fan W."/>
        </authorList>
    </citation>
    <scope>NUCLEOTIDE SEQUENCE [LARGE SCALE GENOMIC DNA]</scope>
    <source>
        <strain evidence="10">SZHN2017</strain>
        <tissue evidence="10">Muscle</tissue>
    </source>
</reference>
<dbReference type="CDD" id="cd01040">
    <property type="entry name" value="Mb-like"/>
    <property type="match status" value="1"/>
</dbReference>
<dbReference type="Pfam" id="PF00042">
    <property type="entry name" value="Globin"/>
    <property type="match status" value="1"/>
</dbReference>
<accession>A0A2T7PA78</accession>
<keyword evidence="5" id="KW-0408">Iron</keyword>
<name>A0A2T7PA78_POMCA</name>
<protein>
    <recommendedName>
        <fullName evidence="1">Globin</fullName>
    </recommendedName>
    <alternativeName>
        <fullName evidence="7">Myoglobin</fullName>
    </alternativeName>
</protein>
<dbReference type="EMBL" id="PZQS01000005">
    <property type="protein sequence ID" value="PVD30319.1"/>
    <property type="molecule type" value="Genomic_DNA"/>
</dbReference>
<dbReference type="SUPFAM" id="SSF46458">
    <property type="entry name" value="Globin-like"/>
    <property type="match status" value="1"/>
</dbReference>
<dbReference type="AlphaFoldDB" id="A0A2T7PA78"/>
<comment type="caution">
    <text evidence="10">The sequence shown here is derived from an EMBL/GenBank/DDBJ whole genome shotgun (WGS) entry which is preliminary data.</text>
</comment>
<evidence type="ECO:0000256" key="1">
    <source>
        <dbReference type="ARBA" id="ARBA00013895"/>
    </source>
</evidence>
<evidence type="ECO:0000256" key="7">
    <source>
        <dbReference type="ARBA" id="ARBA00030087"/>
    </source>
</evidence>
<proteinExistence type="inferred from homology"/>
<dbReference type="GO" id="GO:0046872">
    <property type="term" value="F:metal ion binding"/>
    <property type="evidence" value="ECO:0007669"/>
    <property type="project" value="UniProtKB-KW"/>
</dbReference>